<gene>
    <name evidence="9" type="ORF">A2Y67_00085</name>
</gene>
<dbReference type="Pfam" id="PF08459">
    <property type="entry name" value="UvrC_RNaseH_dom"/>
    <property type="match status" value="1"/>
</dbReference>
<dbReference type="Pfam" id="PF02151">
    <property type="entry name" value="UVR"/>
    <property type="match status" value="1"/>
</dbReference>
<dbReference type="PROSITE" id="PS50164">
    <property type="entry name" value="GIY_YIG"/>
    <property type="match status" value="1"/>
</dbReference>
<dbReference type="Gene3D" id="3.30.420.340">
    <property type="entry name" value="UvrC, RNAse H endonuclease domain"/>
    <property type="match status" value="1"/>
</dbReference>
<dbReference type="InterPro" id="IPR050066">
    <property type="entry name" value="UvrABC_protein_C"/>
</dbReference>
<dbReference type="InterPro" id="IPR000305">
    <property type="entry name" value="GIY-YIG_endonuc"/>
</dbReference>
<dbReference type="CDD" id="cd10434">
    <property type="entry name" value="GIY-YIG_UvrC_Cho"/>
    <property type="match status" value="1"/>
</dbReference>
<dbReference type="InterPro" id="IPR035901">
    <property type="entry name" value="GIY-YIG_endonuc_sf"/>
</dbReference>
<keyword evidence="2" id="KW-0227">DNA damage</keyword>
<dbReference type="AlphaFoldDB" id="A0A1G1XS94"/>
<dbReference type="InterPro" id="IPR038476">
    <property type="entry name" value="UvrC_RNase_H_dom_sf"/>
</dbReference>
<keyword evidence="5" id="KW-0234">DNA repair</keyword>
<keyword evidence="1" id="KW-0963">Cytoplasm</keyword>
<evidence type="ECO:0000256" key="4">
    <source>
        <dbReference type="ARBA" id="ARBA00022881"/>
    </source>
</evidence>
<feature type="domain" description="UvrC family homology region profile" evidence="8">
    <location>
        <begin position="279"/>
        <end position="461"/>
    </location>
</feature>
<dbReference type="Pfam" id="PF01541">
    <property type="entry name" value="GIY-YIG"/>
    <property type="match status" value="1"/>
</dbReference>
<dbReference type="PANTHER" id="PTHR30562:SF1">
    <property type="entry name" value="UVRABC SYSTEM PROTEIN C"/>
    <property type="match status" value="1"/>
</dbReference>
<dbReference type="Gene3D" id="3.40.1440.10">
    <property type="entry name" value="GIY-YIG endonuclease"/>
    <property type="match status" value="1"/>
</dbReference>
<dbReference type="GO" id="GO:0009380">
    <property type="term" value="C:excinuclease repair complex"/>
    <property type="evidence" value="ECO:0007669"/>
    <property type="project" value="InterPro"/>
</dbReference>
<dbReference type="InterPro" id="IPR001162">
    <property type="entry name" value="UvrC_RNase_H_dom"/>
</dbReference>
<organism evidence="9 10">
    <name type="scientific">Candidatus Buchananbacteria bacterium RBG_13_39_9</name>
    <dbReference type="NCBI Taxonomy" id="1797531"/>
    <lineage>
        <taxon>Bacteria</taxon>
        <taxon>Candidatus Buchananiibacteriota</taxon>
    </lineage>
</organism>
<dbReference type="PROSITE" id="PS50165">
    <property type="entry name" value="UVRC"/>
    <property type="match status" value="1"/>
</dbReference>
<keyword evidence="4" id="KW-0267">Excision nuclease</keyword>
<feature type="domain" description="UVR" evidence="6">
    <location>
        <begin position="192"/>
        <end position="227"/>
    </location>
</feature>
<dbReference type="InterPro" id="IPR001943">
    <property type="entry name" value="UVR_dom"/>
</dbReference>
<dbReference type="NCBIfam" id="TIGR00194">
    <property type="entry name" value="uvrC"/>
    <property type="match status" value="1"/>
</dbReference>
<evidence type="ECO:0000256" key="2">
    <source>
        <dbReference type="ARBA" id="ARBA00022763"/>
    </source>
</evidence>
<protein>
    <submittedName>
        <fullName evidence="9">Excinuclease ABC subunit C</fullName>
    </submittedName>
</protein>
<keyword evidence="3" id="KW-0228">DNA excision</keyword>
<reference evidence="9 10" key="1">
    <citation type="journal article" date="2016" name="Nat. Commun.">
        <title>Thousands of microbial genomes shed light on interconnected biogeochemical processes in an aquifer system.</title>
        <authorList>
            <person name="Anantharaman K."/>
            <person name="Brown C.T."/>
            <person name="Hug L.A."/>
            <person name="Sharon I."/>
            <person name="Castelle C.J."/>
            <person name="Probst A.J."/>
            <person name="Thomas B.C."/>
            <person name="Singh A."/>
            <person name="Wilkins M.J."/>
            <person name="Karaoz U."/>
            <person name="Brodie E.L."/>
            <person name="Williams K.H."/>
            <person name="Hubbard S.S."/>
            <person name="Banfield J.F."/>
        </authorList>
    </citation>
    <scope>NUCLEOTIDE SEQUENCE [LARGE SCALE GENOMIC DNA]</scope>
</reference>
<feature type="domain" description="GIY-YIG" evidence="7">
    <location>
        <begin position="10"/>
        <end position="88"/>
    </location>
</feature>
<evidence type="ECO:0000256" key="3">
    <source>
        <dbReference type="ARBA" id="ARBA00022769"/>
    </source>
</evidence>
<dbReference type="SUPFAM" id="SSF46600">
    <property type="entry name" value="C-terminal UvrC-binding domain of UvrB"/>
    <property type="match status" value="1"/>
</dbReference>
<evidence type="ECO:0000259" key="8">
    <source>
        <dbReference type="PROSITE" id="PS50165"/>
    </source>
</evidence>
<evidence type="ECO:0000259" key="6">
    <source>
        <dbReference type="PROSITE" id="PS50151"/>
    </source>
</evidence>
<accession>A0A1G1XS94</accession>
<name>A0A1G1XS94_9BACT</name>
<evidence type="ECO:0000313" key="9">
    <source>
        <dbReference type="EMBL" id="OGY42851.1"/>
    </source>
</evidence>
<evidence type="ECO:0000256" key="5">
    <source>
        <dbReference type="ARBA" id="ARBA00023204"/>
    </source>
</evidence>
<dbReference type="GO" id="GO:0009381">
    <property type="term" value="F:excinuclease ABC activity"/>
    <property type="evidence" value="ECO:0007669"/>
    <property type="project" value="InterPro"/>
</dbReference>
<dbReference type="PROSITE" id="PS50151">
    <property type="entry name" value="UVR"/>
    <property type="match status" value="1"/>
</dbReference>
<comment type="caution">
    <text evidence="9">The sequence shown here is derived from an EMBL/GenBank/DDBJ whole genome shotgun (WGS) entry which is preliminary data.</text>
</comment>
<evidence type="ECO:0000256" key="1">
    <source>
        <dbReference type="ARBA" id="ARBA00022490"/>
    </source>
</evidence>
<dbReference type="InterPro" id="IPR036876">
    <property type="entry name" value="UVR_dom_sf"/>
</dbReference>
<dbReference type="PANTHER" id="PTHR30562">
    <property type="entry name" value="UVRC/OXIDOREDUCTASE"/>
    <property type="match status" value="1"/>
</dbReference>
<evidence type="ECO:0000259" key="7">
    <source>
        <dbReference type="PROSITE" id="PS50164"/>
    </source>
</evidence>
<sequence>MKINYKNFPHKPGCYLYKDKNDQVIYVGKAKDLQKRISQYFVKKELDPKTQLLVKNIADVEFITTDNEVEALLLEQSLIHQYQPKYNIDLRGDIRYAYIKVTDEKFPRLITARKIDKHGRFYGPYTEGSARRMILKTLGDIFKIRTCKQMLKKVCLQYHIGRCSGPCQGFISETDYLFNIKNAERLLKGETKQILADLVKRMKESSAKQQYELAKNYRDQIKAIKLIEEKQKIDVPKNFDQDALNWLVVGNKIYFQLFNIDKGVITSRHKFTFTNYTGVVEDFIKQYYSINFIPREIIVPEKLAEQSLIAKYLQETKAKKFTVSYMPRVDLTVPVKGEKFKLLELVKNNLEINLGLEPGVVELQYQLGLEKLPKVIEFFDVSTLQGKYNAGAMIQMVNGRFNKNEYRKFKIKWKDAQDDFAMIYEIVLRRYYRLVKEKSKLPDLIVIDGGRGQLNSALKALNELNLKIDICSLAKREEEIYLPNKTQPLKLDKKLAGLKLLIKGRDEVHRFVIKYHRQLRKLK</sequence>
<dbReference type="FunFam" id="3.40.1440.10:FF:000001">
    <property type="entry name" value="UvrABC system protein C"/>
    <property type="match status" value="1"/>
</dbReference>
<dbReference type="InterPro" id="IPR004791">
    <property type="entry name" value="UvrC"/>
</dbReference>
<proteinExistence type="predicted"/>
<dbReference type="SMART" id="SM00465">
    <property type="entry name" value="GIYc"/>
    <property type="match status" value="1"/>
</dbReference>
<dbReference type="Proteomes" id="UP000176260">
    <property type="component" value="Unassembled WGS sequence"/>
</dbReference>
<dbReference type="InterPro" id="IPR047296">
    <property type="entry name" value="GIY-YIG_UvrC_Cho"/>
</dbReference>
<evidence type="ECO:0000313" key="10">
    <source>
        <dbReference type="Proteomes" id="UP000176260"/>
    </source>
</evidence>
<dbReference type="Pfam" id="PF22920">
    <property type="entry name" value="UvrC_RNaseH"/>
    <property type="match status" value="1"/>
</dbReference>
<dbReference type="SUPFAM" id="SSF82771">
    <property type="entry name" value="GIY-YIG endonuclease"/>
    <property type="match status" value="1"/>
</dbReference>
<dbReference type="EMBL" id="MHIA01000005">
    <property type="protein sequence ID" value="OGY42851.1"/>
    <property type="molecule type" value="Genomic_DNA"/>
</dbReference>
<dbReference type="GO" id="GO:0006289">
    <property type="term" value="P:nucleotide-excision repair"/>
    <property type="evidence" value="ECO:0007669"/>
    <property type="project" value="InterPro"/>
</dbReference>